<dbReference type="PATRIC" id="fig|1179773.3.peg.8122"/>
<sequence>MDSWLRSRAGSALDSSAVVDNAVRVGGRRKIRLLARSLLVLGGIVTLIGVVLLAACLKDDLTIEKRLGKATAEVVSVDFQRTVVRFATPDGAVHSPEQGVLYPAGLERGQLVRIEYDTADPELARVAERTWTLAVLPISTFLIAVWAVLLPLVWWVRRRL</sequence>
<reference evidence="2 3" key="1">
    <citation type="journal article" date="2012" name="BMC Genomics">
        <title>Complete genome sequence of Saccharothrix espanaensis DSM 44229T and comparison to the other completely sequenced Pseudonocardiaceae.</title>
        <authorList>
            <person name="Strobel T."/>
            <person name="Al-Dilaimi A."/>
            <person name="Blom J."/>
            <person name="Gessner A."/>
            <person name="Kalinowski J."/>
            <person name="Luzhetska M."/>
            <person name="Puhler A."/>
            <person name="Szczepanowski R."/>
            <person name="Bechthold A."/>
            <person name="Ruckert C."/>
        </authorList>
    </citation>
    <scope>NUCLEOTIDE SEQUENCE [LARGE SCALE GENOMIC DNA]</scope>
    <source>
        <strain evidence="3">ATCC 51144 / DSM 44229 / JCM 9112 / NBRC 15066 / NRRL 15764</strain>
    </source>
</reference>
<dbReference type="BioCyc" id="SESP1179773:BN6_RS38935-MONOMER"/>
<keyword evidence="1" id="KW-0812">Transmembrane</keyword>
<feature type="transmembrane region" description="Helical" evidence="1">
    <location>
        <begin position="33"/>
        <end position="55"/>
    </location>
</feature>
<accession>K0KER8</accession>
<dbReference type="eggNOG" id="ENOG50337MI">
    <property type="taxonomic scope" value="Bacteria"/>
</dbReference>
<evidence type="ECO:0000256" key="1">
    <source>
        <dbReference type="SAM" id="Phobius"/>
    </source>
</evidence>
<evidence type="ECO:0000313" key="3">
    <source>
        <dbReference type="Proteomes" id="UP000006281"/>
    </source>
</evidence>
<dbReference type="EMBL" id="HE804045">
    <property type="protein sequence ID" value="CCH35264.1"/>
    <property type="molecule type" value="Genomic_DNA"/>
</dbReference>
<keyword evidence="3" id="KW-1185">Reference proteome</keyword>
<name>K0KER8_SACES</name>
<dbReference type="STRING" id="1179773.BN6_80460"/>
<keyword evidence="1" id="KW-1133">Transmembrane helix</keyword>
<evidence type="ECO:0000313" key="2">
    <source>
        <dbReference type="EMBL" id="CCH35264.1"/>
    </source>
</evidence>
<organism evidence="2 3">
    <name type="scientific">Saccharothrix espanaensis (strain ATCC 51144 / DSM 44229 / JCM 9112 / NBRC 15066 / NRRL 15764)</name>
    <dbReference type="NCBI Taxonomy" id="1179773"/>
    <lineage>
        <taxon>Bacteria</taxon>
        <taxon>Bacillati</taxon>
        <taxon>Actinomycetota</taxon>
        <taxon>Actinomycetes</taxon>
        <taxon>Pseudonocardiales</taxon>
        <taxon>Pseudonocardiaceae</taxon>
        <taxon>Saccharothrix</taxon>
    </lineage>
</organism>
<proteinExistence type="predicted"/>
<dbReference type="Proteomes" id="UP000006281">
    <property type="component" value="Chromosome"/>
</dbReference>
<dbReference type="KEGG" id="sesp:BN6_80460"/>
<feature type="transmembrane region" description="Helical" evidence="1">
    <location>
        <begin position="131"/>
        <end position="156"/>
    </location>
</feature>
<dbReference type="HOGENOM" id="CLU_122360_1_0_11"/>
<keyword evidence="1" id="KW-0472">Membrane</keyword>
<gene>
    <name evidence="2" type="ordered locus">BN6_80460</name>
</gene>
<protein>
    <submittedName>
        <fullName evidence="2">Putative membrane protein</fullName>
    </submittedName>
</protein>
<dbReference type="AlphaFoldDB" id="K0KER8"/>